<dbReference type="InterPro" id="IPR044608">
    <property type="entry name" value="Ect1/PCYT2"/>
</dbReference>
<dbReference type="SUPFAM" id="SSF52374">
    <property type="entry name" value="Nucleotidylyl transferase"/>
    <property type="match status" value="2"/>
</dbReference>
<dbReference type="AlphaFoldDB" id="A0AA35ST96"/>
<dbReference type="PANTHER" id="PTHR45780">
    <property type="entry name" value="ETHANOLAMINE-PHOSPHATE CYTIDYLYLTRANSFERASE"/>
    <property type="match status" value="1"/>
</dbReference>
<comment type="pathway">
    <text evidence="9">Phospholipid metabolism; phosphatidylethanolamine biosynthesis; phosphatidylethanolamine from ethanolamine: step 2/3.</text>
</comment>
<evidence type="ECO:0000256" key="11">
    <source>
        <dbReference type="ARBA" id="ARBA00031473"/>
    </source>
</evidence>
<dbReference type="Pfam" id="PF01467">
    <property type="entry name" value="CTP_transf_like"/>
    <property type="match status" value="2"/>
</dbReference>
<evidence type="ECO:0000313" key="13">
    <source>
        <dbReference type="EMBL" id="CAI8034576.1"/>
    </source>
</evidence>
<dbReference type="CDD" id="cd02174">
    <property type="entry name" value="CCT"/>
    <property type="match status" value="1"/>
</dbReference>
<comment type="caution">
    <text evidence="13">The sequence shown here is derived from an EMBL/GenBank/DDBJ whole genome shotgun (WGS) entry which is preliminary data.</text>
</comment>
<evidence type="ECO:0000313" key="14">
    <source>
        <dbReference type="Proteomes" id="UP001174909"/>
    </source>
</evidence>
<evidence type="ECO:0000256" key="3">
    <source>
        <dbReference type="ARBA" id="ARBA00022516"/>
    </source>
</evidence>
<dbReference type="GO" id="GO:0006646">
    <property type="term" value="P:phosphatidylethanolamine biosynthetic process"/>
    <property type="evidence" value="ECO:0007669"/>
    <property type="project" value="InterPro"/>
</dbReference>
<dbReference type="InterPro" id="IPR041723">
    <property type="entry name" value="CCT"/>
</dbReference>
<feature type="domain" description="Cytidyltransferase-like" evidence="12">
    <location>
        <begin position="198"/>
        <end position="292"/>
    </location>
</feature>
<evidence type="ECO:0000256" key="8">
    <source>
        <dbReference type="ARBA" id="ARBA00023264"/>
    </source>
</evidence>
<dbReference type="CDD" id="cd02173">
    <property type="entry name" value="ECT"/>
    <property type="match status" value="1"/>
</dbReference>
<dbReference type="NCBIfam" id="TIGR00125">
    <property type="entry name" value="cyt_tran_rel"/>
    <property type="match status" value="2"/>
</dbReference>
<evidence type="ECO:0000256" key="9">
    <source>
        <dbReference type="ARBA" id="ARBA00024191"/>
    </source>
</evidence>
<dbReference type="PANTHER" id="PTHR45780:SF2">
    <property type="entry name" value="ETHANOLAMINE-PHOSPHATE CYTIDYLYLTRANSFERASE"/>
    <property type="match status" value="1"/>
</dbReference>
<evidence type="ECO:0000259" key="12">
    <source>
        <dbReference type="Pfam" id="PF01467"/>
    </source>
</evidence>
<comment type="similarity">
    <text evidence="2">Belongs to the cytidylyltransferase family.</text>
</comment>
<dbReference type="GO" id="GO:0004306">
    <property type="term" value="F:ethanolamine-phosphate cytidylyltransferase activity"/>
    <property type="evidence" value="ECO:0007669"/>
    <property type="project" value="UniProtKB-EC"/>
</dbReference>
<evidence type="ECO:0000256" key="5">
    <source>
        <dbReference type="ARBA" id="ARBA00022695"/>
    </source>
</evidence>
<protein>
    <recommendedName>
        <fullName evidence="10">ethanolamine-phosphate cytidylyltransferase</fullName>
        <ecNumber evidence="10">2.7.7.14</ecNumber>
    </recommendedName>
    <alternativeName>
        <fullName evidence="11">CTP:phosphoethanolamine cytidylyltransferase</fullName>
    </alternativeName>
</protein>
<evidence type="ECO:0000256" key="1">
    <source>
        <dbReference type="ARBA" id="ARBA00005189"/>
    </source>
</evidence>
<organism evidence="13 14">
    <name type="scientific">Geodia barretti</name>
    <name type="common">Barrett's horny sponge</name>
    <dbReference type="NCBI Taxonomy" id="519541"/>
    <lineage>
        <taxon>Eukaryota</taxon>
        <taxon>Metazoa</taxon>
        <taxon>Porifera</taxon>
        <taxon>Demospongiae</taxon>
        <taxon>Heteroscleromorpha</taxon>
        <taxon>Tetractinellida</taxon>
        <taxon>Astrophorina</taxon>
        <taxon>Geodiidae</taxon>
        <taxon>Geodia</taxon>
    </lineage>
</organism>
<keyword evidence="6" id="KW-0443">Lipid metabolism</keyword>
<accession>A0AA35ST96</accession>
<dbReference type="EMBL" id="CASHTH010002741">
    <property type="protein sequence ID" value="CAI8034576.1"/>
    <property type="molecule type" value="Genomic_DNA"/>
</dbReference>
<keyword evidence="8" id="KW-1208">Phospholipid metabolism</keyword>
<feature type="domain" description="Cytidyltransferase-like" evidence="12">
    <location>
        <begin position="23"/>
        <end position="147"/>
    </location>
</feature>
<keyword evidence="5 13" id="KW-0548">Nucleotidyltransferase</keyword>
<gene>
    <name evidence="13" type="ORF">GBAR_LOCUS19452</name>
</gene>
<evidence type="ECO:0000256" key="7">
    <source>
        <dbReference type="ARBA" id="ARBA00023209"/>
    </source>
</evidence>
<dbReference type="InterPro" id="IPR004821">
    <property type="entry name" value="Cyt_trans-like"/>
</dbReference>
<sequence length="364" mass="40823">MSSNGLTESEDAPATQKQVRVWVDGCFDMVHFGHANALRQAKLMGDILVVALHSNADITAHKGLPVTTEEERYKMIRAIKWVDEVIEDIPCYTSVELLEKHNCDICAHGDDFAANADGVDSYAAVKTAGKYREYKRTEGVSTTDLLQRLLQMTQQHLCANGCDPHNEGNKFLASSKLITEFMGPETREPSSGDTVVYVAGSFDLFHAGHIDFLQKCREVGNFIIVGLHSDREVNRYEGRSYPIMSLQQRVLSVLACKYVSDVIIGAPYTVTESMLDNLKVDYVLHGQTPVYPNKDGSDPYEAPKTRGIYRTIESGSALTTDVILQRIYEHRLEYIRRNSAKEAKEERVLESLKKRRDSARVANV</sequence>
<name>A0AA35ST96_GEOBA</name>
<keyword evidence="14" id="KW-1185">Reference proteome</keyword>
<keyword evidence="7" id="KW-0594">Phospholipid biosynthesis</keyword>
<evidence type="ECO:0000256" key="6">
    <source>
        <dbReference type="ARBA" id="ARBA00023098"/>
    </source>
</evidence>
<keyword evidence="4" id="KW-0808">Transferase</keyword>
<proteinExistence type="inferred from homology"/>
<dbReference type="Gene3D" id="3.40.50.620">
    <property type="entry name" value="HUPs"/>
    <property type="match status" value="2"/>
</dbReference>
<comment type="pathway">
    <text evidence="1">Lipid metabolism.</text>
</comment>
<dbReference type="InterPro" id="IPR014729">
    <property type="entry name" value="Rossmann-like_a/b/a_fold"/>
</dbReference>
<evidence type="ECO:0000256" key="2">
    <source>
        <dbReference type="ARBA" id="ARBA00010101"/>
    </source>
</evidence>
<keyword evidence="3" id="KW-0444">Lipid biosynthesis</keyword>
<dbReference type="Proteomes" id="UP001174909">
    <property type="component" value="Unassembled WGS sequence"/>
</dbReference>
<evidence type="ECO:0000256" key="10">
    <source>
        <dbReference type="ARBA" id="ARBA00024221"/>
    </source>
</evidence>
<evidence type="ECO:0000256" key="4">
    <source>
        <dbReference type="ARBA" id="ARBA00022679"/>
    </source>
</evidence>
<dbReference type="EC" id="2.7.7.14" evidence="10"/>
<reference evidence="13" key="1">
    <citation type="submission" date="2023-03" db="EMBL/GenBank/DDBJ databases">
        <authorList>
            <person name="Steffen K."/>
            <person name="Cardenas P."/>
        </authorList>
    </citation>
    <scope>NUCLEOTIDE SEQUENCE</scope>
</reference>
<dbReference type="GO" id="GO:0005737">
    <property type="term" value="C:cytoplasm"/>
    <property type="evidence" value="ECO:0007669"/>
    <property type="project" value="TreeGrafter"/>
</dbReference>